<dbReference type="GO" id="GO:0016758">
    <property type="term" value="F:hexosyltransferase activity"/>
    <property type="evidence" value="ECO:0007669"/>
    <property type="project" value="TreeGrafter"/>
</dbReference>
<proteinExistence type="predicted"/>
<dbReference type="AlphaFoldDB" id="A0A098LAW3"/>
<dbReference type="NCBIfam" id="NF007640">
    <property type="entry name" value="PRK10307.1"/>
    <property type="match status" value="1"/>
</dbReference>
<dbReference type="InterPro" id="IPR001296">
    <property type="entry name" value="Glyco_trans_1"/>
</dbReference>
<dbReference type="OrthoDB" id="9811902at2"/>
<dbReference type="SUPFAM" id="SSF53756">
    <property type="entry name" value="UDP-Glycosyltransferase/glycogen phosphorylase"/>
    <property type="match status" value="1"/>
</dbReference>
<dbReference type="CDD" id="cd03794">
    <property type="entry name" value="GT4_WbuB-like"/>
    <property type="match status" value="1"/>
</dbReference>
<dbReference type="EMBL" id="BBLT01000002">
    <property type="protein sequence ID" value="GAL84065.1"/>
    <property type="molecule type" value="Genomic_DNA"/>
</dbReference>
<dbReference type="InterPro" id="IPR028098">
    <property type="entry name" value="Glyco_trans_4-like_N"/>
</dbReference>
<dbReference type="Pfam" id="PF00534">
    <property type="entry name" value="Glycos_transf_1"/>
    <property type="match status" value="1"/>
</dbReference>
<protein>
    <submittedName>
        <fullName evidence="3">A-glycosyltransferase</fullName>
    </submittedName>
</protein>
<comment type="caution">
    <text evidence="3">The sequence shown here is derived from an EMBL/GenBank/DDBJ whole genome shotgun (WGS) entry which is preliminary data.</text>
</comment>
<dbReference type="Pfam" id="PF13579">
    <property type="entry name" value="Glyco_trans_4_4"/>
    <property type="match status" value="1"/>
</dbReference>
<evidence type="ECO:0000259" key="2">
    <source>
        <dbReference type="Pfam" id="PF13579"/>
    </source>
</evidence>
<dbReference type="RefSeq" id="WP_045460026.1">
    <property type="nucleotide sequence ID" value="NZ_BBLT01000002.1"/>
</dbReference>
<evidence type="ECO:0000313" key="3">
    <source>
        <dbReference type="EMBL" id="GAL84065.1"/>
    </source>
</evidence>
<gene>
    <name evidence="3" type="ORF">MYP_1293</name>
</gene>
<feature type="domain" description="Glycosyl transferase family 1" evidence="1">
    <location>
        <begin position="214"/>
        <end position="386"/>
    </location>
</feature>
<dbReference type="PANTHER" id="PTHR45947:SF3">
    <property type="entry name" value="SULFOQUINOVOSYL TRANSFERASE SQD2"/>
    <property type="match status" value="1"/>
</dbReference>
<dbReference type="Gene3D" id="3.40.50.2000">
    <property type="entry name" value="Glycogen Phosphorylase B"/>
    <property type="match status" value="2"/>
</dbReference>
<sequence length="409" mass="46677">MRILVFGINYAPELTGIGKYTGEMCEWLAEKGHDVEVITSMPYYPEWKIRKAYQGRWWFTETINNVKVRRTVFYVPEKVTGATRIAHEFSFLVSSAIWWLNSMFKRYDLVVSPYPPLIIGVWPYLYSRFHKTKWVFHIQDLQVDAARDLGLIKNNRLLNILDQIECFFLRKADYVSSISEGMKKKILAKGISEEKYIMLPNWVDTDFIKPMSKQDSMRKELGFGDNDIIILYSGNMGEKQGLEAVIPMALKFAFRPEVKIVLAGEGAAKERLMRETESGNLKNVTFLPLQPYEKLSSFLAIADFHLVLQKKAASDLLLPSKLLSILSAGGCAIVTAVDNSSLHRMIAETNAGWLAEPEDIEDLIRIVEKAIDSPSENVLKKENARKYALRYLNKDKVLGEFQNVISGLS</sequence>
<dbReference type="STRING" id="153721.MYP_1293"/>
<evidence type="ECO:0000313" key="4">
    <source>
        <dbReference type="Proteomes" id="UP000030185"/>
    </source>
</evidence>
<name>A0A098LAW3_9BACT</name>
<dbReference type="PANTHER" id="PTHR45947">
    <property type="entry name" value="SULFOQUINOVOSYL TRANSFERASE SQD2"/>
    <property type="match status" value="1"/>
</dbReference>
<organism evidence="3 4">
    <name type="scientific">Sporocytophaga myxococcoides</name>
    <dbReference type="NCBI Taxonomy" id="153721"/>
    <lineage>
        <taxon>Bacteria</taxon>
        <taxon>Pseudomonadati</taxon>
        <taxon>Bacteroidota</taxon>
        <taxon>Cytophagia</taxon>
        <taxon>Cytophagales</taxon>
        <taxon>Cytophagaceae</taxon>
        <taxon>Sporocytophaga</taxon>
    </lineage>
</organism>
<dbReference type="InterPro" id="IPR050194">
    <property type="entry name" value="Glycosyltransferase_grp1"/>
</dbReference>
<keyword evidence="3" id="KW-0808">Transferase</keyword>
<dbReference type="eggNOG" id="COG0438">
    <property type="taxonomic scope" value="Bacteria"/>
</dbReference>
<reference evidence="3 4" key="1">
    <citation type="submission" date="2014-09" db="EMBL/GenBank/DDBJ databases">
        <title>Sporocytophaga myxococcoides PG-01 genome sequencing.</title>
        <authorList>
            <person name="Liu L."/>
            <person name="Gao P.J."/>
            <person name="Chen G.J."/>
            <person name="Wang L.S."/>
        </authorList>
    </citation>
    <scope>NUCLEOTIDE SEQUENCE [LARGE SCALE GENOMIC DNA]</scope>
    <source>
        <strain evidence="3 4">PG-01</strain>
    </source>
</reference>
<dbReference type="Proteomes" id="UP000030185">
    <property type="component" value="Unassembled WGS sequence"/>
</dbReference>
<accession>A0A098LAW3</accession>
<feature type="domain" description="Glycosyltransferase subfamily 4-like N-terminal" evidence="2">
    <location>
        <begin position="15"/>
        <end position="202"/>
    </location>
</feature>
<keyword evidence="4" id="KW-1185">Reference proteome</keyword>
<evidence type="ECO:0000259" key="1">
    <source>
        <dbReference type="Pfam" id="PF00534"/>
    </source>
</evidence>